<dbReference type="Proteomes" id="UP000095280">
    <property type="component" value="Unplaced"/>
</dbReference>
<accession>A0A1I8F5K0</accession>
<protein>
    <submittedName>
        <fullName evidence="3">DUF4206 domain-containing protein</fullName>
    </submittedName>
</protein>
<dbReference type="AlphaFoldDB" id="A0A1I8F5K0"/>
<reference evidence="3" key="1">
    <citation type="submission" date="2016-11" db="UniProtKB">
        <authorList>
            <consortium name="WormBaseParasite"/>
        </authorList>
    </citation>
    <scope>IDENTIFICATION</scope>
</reference>
<feature type="region of interest" description="Disordered" evidence="1">
    <location>
        <begin position="368"/>
        <end position="407"/>
    </location>
</feature>
<feature type="compositionally biased region" description="Low complexity" evidence="1">
    <location>
        <begin position="181"/>
        <end position="199"/>
    </location>
</feature>
<proteinExistence type="predicted"/>
<organism evidence="2 3">
    <name type="scientific">Macrostomum lignano</name>
    <dbReference type="NCBI Taxonomy" id="282301"/>
    <lineage>
        <taxon>Eukaryota</taxon>
        <taxon>Metazoa</taxon>
        <taxon>Spiralia</taxon>
        <taxon>Lophotrochozoa</taxon>
        <taxon>Platyhelminthes</taxon>
        <taxon>Rhabditophora</taxon>
        <taxon>Macrostomorpha</taxon>
        <taxon>Macrostomida</taxon>
        <taxon>Macrostomidae</taxon>
        <taxon>Macrostomum</taxon>
    </lineage>
</organism>
<evidence type="ECO:0000313" key="3">
    <source>
        <dbReference type="WBParaSite" id="maker-unitig_20118-snap-gene-0.2-mRNA-1"/>
    </source>
</evidence>
<evidence type="ECO:0000256" key="1">
    <source>
        <dbReference type="SAM" id="MobiDB-lite"/>
    </source>
</evidence>
<feature type="region of interest" description="Disordered" evidence="1">
    <location>
        <begin position="163"/>
        <end position="211"/>
    </location>
</feature>
<dbReference type="WBParaSite" id="maker-unitig_20118-snap-gene-0.2-mRNA-1">
    <property type="protein sequence ID" value="maker-unitig_20118-snap-gene-0.2-mRNA-1"/>
    <property type="gene ID" value="maker-unitig_20118-snap-gene-0.2"/>
</dbReference>
<feature type="compositionally biased region" description="Basic and acidic residues" evidence="1">
    <location>
        <begin position="494"/>
        <end position="508"/>
    </location>
</feature>
<feature type="region of interest" description="Disordered" evidence="1">
    <location>
        <begin position="479"/>
        <end position="510"/>
    </location>
</feature>
<name>A0A1I8F5K0_9PLAT</name>
<keyword evidence="2" id="KW-1185">Reference proteome</keyword>
<sequence>AAALASDSLTRSGDVPESEFRPPPTAARPDRAALLRACCWNRQLCGQQPLTSTIGDRFPDQVGGPEPAAGARGLHAIALCRVSGRLALAEGCDTSSTEMSGRRRFLAGGGGGVRSRQCGASPSWKYSAASSERPTPHSATCCATCHWWLLHAPRFFFAASRSTLDGRNPRPATRRLDGRHPSTTASSNDSLSSPASSAARNGAPGGPVRRQERSSSLLRFCLTQRWLPLPQRMSAFRERPLRPNLLSDRAAGRRKAADATADALPLAPRLLASAAPPAAAPSALVAFCWLRHRAPRRLPPRPGANHAAVDWPHWLAQRGLGVAASSRTPCCSSGAGVRAAGCWIQLAEGRRVPADLRRCCSTRRTSSRRTVSGAHPGCSSREAGLRQRQGRAVSARSDGREHRQPAVELPGAGGAEVLEAAYGQQLQLDYPTGSGMRHCLNDIIVDISGHEDALMLREYYEATSGRGVGGQRTELEWRHRQHRRESEPSADFGGAHEARTAADSRADPARNSVVHGVPGESAQLIKLDEFTPELSFDWDNDEDEDLRGWYWDLHCHGCFSRHQYLQQGNATNAICSFCNSESTIAAGDTGETSLGGRQPFVHSDAVCRSGIGGMGVLRLPAVSLRDSLQLSQNDTAWKQLSTFTGGRLRGRVPSELLVVDHRVLGVLPKPLVQDVRVHDQQERLPVGQRTLISHGSAELTRPQPSTAAHSVGQRHVVQEAASRVCRVVLDQHQQESLKQSSEALDIVHVLGRPSMPLRTVAATTADWLWKPRPAGRCLGARAAPLGFGERMSGSSRPGLSSKRYSDSRMPRTSRFVVLLEGAVTHFALTVRRFYYQNRGASAAGGQQ</sequence>
<evidence type="ECO:0000313" key="2">
    <source>
        <dbReference type="Proteomes" id="UP000095280"/>
    </source>
</evidence>
<feature type="region of interest" description="Disordered" evidence="1">
    <location>
        <begin position="1"/>
        <end position="27"/>
    </location>
</feature>